<comment type="caution">
    <text evidence="1">The sequence shown here is derived from an EMBL/GenBank/DDBJ whole genome shotgun (WGS) entry which is preliminary data.</text>
</comment>
<keyword evidence="2" id="KW-1185">Reference proteome</keyword>
<evidence type="ECO:0000313" key="2">
    <source>
        <dbReference type="Proteomes" id="UP000499080"/>
    </source>
</evidence>
<dbReference type="Proteomes" id="UP000499080">
    <property type="component" value="Unassembled WGS sequence"/>
</dbReference>
<dbReference type="EMBL" id="BGPR01000007">
    <property type="protein sequence ID" value="GBL75358.1"/>
    <property type="molecule type" value="Genomic_DNA"/>
</dbReference>
<evidence type="ECO:0000313" key="1">
    <source>
        <dbReference type="EMBL" id="GBL75358.1"/>
    </source>
</evidence>
<protein>
    <submittedName>
        <fullName evidence="1">Uncharacterized protein</fullName>
    </submittedName>
</protein>
<name>A0A4Y2A6G4_ARAVE</name>
<reference evidence="1 2" key="1">
    <citation type="journal article" date="2019" name="Sci. Rep.">
        <title>Orb-weaving spider Araneus ventricosus genome elucidates the spidroin gene catalogue.</title>
        <authorList>
            <person name="Kono N."/>
            <person name="Nakamura H."/>
            <person name="Ohtoshi R."/>
            <person name="Moran D.A.P."/>
            <person name="Shinohara A."/>
            <person name="Yoshida Y."/>
            <person name="Fujiwara M."/>
            <person name="Mori M."/>
            <person name="Tomita M."/>
            <person name="Arakawa K."/>
        </authorList>
    </citation>
    <scope>NUCLEOTIDE SEQUENCE [LARGE SCALE GENOMIC DNA]</scope>
</reference>
<dbReference type="AlphaFoldDB" id="A0A4Y2A6G4"/>
<accession>A0A4Y2A6G4</accession>
<sequence>MCLRVAEQQEKGFDDASIAASAEINLTFVGKLHFRVELVAVSQEKWTLSLPSHHQLSKCSSPVPVSPATDCPKVFVA</sequence>
<proteinExistence type="predicted"/>
<organism evidence="1 2">
    <name type="scientific">Araneus ventricosus</name>
    <name type="common">Orbweaver spider</name>
    <name type="synonym">Epeira ventricosa</name>
    <dbReference type="NCBI Taxonomy" id="182803"/>
    <lineage>
        <taxon>Eukaryota</taxon>
        <taxon>Metazoa</taxon>
        <taxon>Ecdysozoa</taxon>
        <taxon>Arthropoda</taxon>
        <taxon>Chelicerata</taxon>
        <taxon>Arachnida</taxon>
        <taxon>Araneae</taxon>
        <taxon>Araneomorphae</taxon>
        <taxon>Entelegynae</taxon>
        <taxon>Araneoidea</taxon>
        <taxon>Araneidae</taxon>
        <taxon>Araneus</taxon>
    </lineage>
</organism>
<gene>
    <name evidence="1" type="ORF">AVEN_194559_1</name>
</gene>